<dbReference type="SMART" id="SM01092">
    <property type="entry name" value="CO_deh_flav_C"/>
    <property type="match status" value="1"/>
</dbReference>
<evidence type="ECO:0000313" key="6">
    <source>
        <dbReference type="EMBL" id="TQM14477.1"/>
    </source>
</evidence>
<dbReference type="InterPro" id="IPR036683">
    <property type="entry name" value="CO_DH_flav_C_dom_sf"/>
</dbReference>
<sequence length="308" mass="32231">MKPAAFTYHRARTVPGAVGLLAELGDDAKVIAGGQSLVAMMNFRLARPEHLIDIGRIPGLDAITRDSGALRLGALVTHHAVETADLGPGFRVLSEAMAWVGHLPIRTRGTVGGSIAHADATAEWCLLAVLLDAQVVVEGPAGRRSIAAEEFFQGVFTTALEPDELIVEVVFPRPAPRAALTEYAERRGDFAIVAAAVDLDAARVVLGGVAPVPLRVPAAEAVLAEVVSGDECSSTRIHSRAASAAAEAIDARDEPGISAHYRRGLVRTLVARACAEAARPHDQRFGAIAGGNDPGTRRHADHEQGGEG</sequence>
<accession>A0A543DYQ8</accession>
<dbReference type="Pfam" id="PF00941">
    <property type="entry name" value="FAD_binding_5"/>
    <property type="match status" value="1"/>
</dbReference>
<evidence type="ECO:0000256" key="1">
    <source>
        <dbReference type="ARBA" id="ARBA00022630"/>
    </source>
</evidence>
<dbReference type="SUPFAM" id="SSF55447">
    <property type="entry name" value="CO dehydrogenase flavoprotein C-terminal domain-like"/>
    <property type="match status" value="1"/>
</dbReference>
<proteinExistence type="predicted"/>
<dbReference type="Gene3D" id="3.30.43.10">
    <property type="entry name" value="Uridine Diphospho-n-acetylenolpyruvylglucosamine Reductase, domain 2"/>
    <property type="match status" value="1"/>
</dbReference>
<dbReference type="GO" id="GO:0016491">
    <property type="term" value="F:oxidoreductase activity"/>
    <property type="evidence" value="ECO:0007669"/>
    <property type="project" value="UniProtKB-KW"/>
</dbReference>
<evidence type="ECO:0000256" key="3">
    <source>
        <dbReference type="ARBA" id="ARBA00023002"/>
    </source>
</evidence>
<feature type="domain" description="FAD-binding PCMH-type" evidence="5">
    <location>
        <begin position="1"/>
        <end position="176"/>
    </location>
</feature>
<reference evidence="6 7" key="1">
    <citation type="submission" date="2019-06" db="EMBL/GenBank/DDBJ databases">
        <title>Sequencing the genomes of 1000 actinobacteria strains.</title>
        <authorList>
            <person name="Klenk H.-P."/>
        </authorList>
    </citation>
    <scope>NUCLEOTIDE SEQUENCE [LARGE SCALE GENOMIC DNA]</scope>
    <source>
        <strain evidence="6 7">DSM 45301</strain>
    </source>
</reference>
<dbReference type="Gene3D" id="3.30.390.50">
    <property type="entry name" value="CO dehydrogenase flavoprotein, C-terminal domain"/>
    <property type="match status" value="1"/>
</dbReference>
<dbReference type="Gene3D" id="3.30.465.10">
    <property type="match status" value="1"/>
</dbReference>
<dbReference type="EMBL" id="VFPA01000001">
    <property type="protein sequence ID" value="TQM14477.1"/>
    <property type="molecule type" value="Genomic_DNA"/>
</dbReference>
<dbReference type="PANTHER" id="PTHR42659">
    <property type="entry name" value="XANTHINE DEHYDROGENASE SUBUNIT C-RELATED"/>
    <property type="match status" value="1"/>
</dbReference>
<evidence type="ECO:0000313" key="7">
    <source>
        <dbReference type="Proteomes" id="UP000315677"/>
    </source>
</evidence>
<dbReference type="InterPro" id="IPR002346">
    <property type="entry name" value="Mopterin_DH_FAD-bd"/>
</dbReference>
<organism evidence="6 7">
    <name type="scientific">Pseudonocardia kunmingensis</name>
    <dbReference type="NCBI Taxonomy" id="630975"/>
    <lineage>
        <taxon>Bacteria</taxon>
        <taxon>Bacillati</taxon>
        <taxon>Actinomycetota</taxon>
        <taxon>Actinomycetes</taxon>
        <taxon>Pseudonocardiales</taxon>
        <taxon>Pseudonocardiaceae</taxon>
        <taxon>Pseudonocardia</taxon>
    </lineage>
</organism>
<comment type="caution">
    <text evidence="6">The sequence shown here is derived from an EMBL/GenBank/DDBJ whole genome shotgun (WGS) entry which is preliminary data.</text>
</comment>
<dbReference type="InterPro" id="IPR016169">
    <property type="entry name" value="FAD-bd_PCMH_sub2"/>
</dbReference>
<dbReference type="GO" id="GO:0071949">
    <property type="term" value="F:FAD binding"/>
    <property type="evidence" value="ECO:0007669"/>
    <property type="project" value="InterPro"/>
</dbReference>
<dbReference type="PROSITE" id="PS51387">
    <property type="entry name" value="FAD_PCMH"/>
    <property type="match status" value="1"/>
</dbReference>
<evidence type="ECO:0000256" key="2">
    <source>
        <dbReference type="ARBA" id="ARBA00022827"/>
    </source>
</evidence>
<dbReference type="InterPro" id="IPR036318">
    <property type="entry name" value="FAD-bd_PCMH-like_sf"/>
</dbReference>
<feature type="compositionally biased region" description="Basic and acidic residues" evidence="4">
    <location>
        <begin position="295"/>
        <end position="308"/>
    </location>
</feature>
<dbReference type="OrthoDB" id="9793944at2"/>
<keyword evidence="1" id="KW-0285">Flavoprotein</keyword>
<dbReference type="SUPFAM" id="SSF56176">
    <property type="entry name" value="FAD-binding/transporter-associated domain-like"/>
    <property type="match status" value="1"/>
</dbReference>
<dbReference type="InterPro" id="IPR016166">
    <property type="entry name" value="FAD-bd_PCMH"/>
</dbReference>
<dbReference type="PANTHER" id="PTHR42659:SF2">
    <property type="entry name" value="XANTHINE DEHYDROGENASE SUBUNIT C-RELATED"/>
    <property type="match status" value="1"/>
</dbReference>
<feature type="region of interest" description="Disordered" evidence="4">
    <location>
        <begin position="284"/>
        <end position="308"/>
    </location>
</feature>
<dbReference type="InterPro" id="IPR051312">
    <property type="entry name" value="Diverse_Substr_Oxidored"/>
</dbReference>
<dbReference type="Proteomes" id="UP000315677">
    <property type="component" value="Unassembled WGS sequence"/>
</dbReference>
<evidence type="ECO:0000256" key="4">
    <source>
        <dbReference type="SAM" id="MobiDB-lite"/>
    </source>
</evidence>
<dbReference type="InterPro" id="IPR005107">
    <property type="entry name" value="CO_DH_flav_C"/>
</dbReference>
<evidence type="ECO:0000259" key="5">
    <source>
        <dbReference type="PROSITE" id="PS51387"/>
    </source>
</evidence>
<name>A0A543DYQ8_9PSEU</name>
<dbReference type="Pfam" id="PF03450">
    <property type="entry name" value="CO_deh_flav_C"/>
    <property type="match status" value="1"/>
</dbReference>
<keyword evidence="2" id="KW-0274">FAD</keyword>
<dbReference type="RefSeq" id="WP_142048939.1">
    <property type="nucleotide sequence ID" value="NZ_VFPA01000001.1"/>
</dbReference>
<keyword evidence="3" id="KW-0560">Oxidoreductase</keyword>
<dbReference type="AlphaFoldDB" id="A0A543DYQ8"/>
<dbReference type="InterPro" id="IPR016167">
    <property type="entry name" value="FAD-bd_PCMH_sub1"/>
</dbReference>
<protein>
    <submittedName>
        <fullName evidence="6">Carbon-monoxide dehydrogenase medium subunit</fullName>
    </submittedName>
</protein>
<gene>
    <name evidence="6" type="ORF">FB558_1242</name>
</gene>
<keyword evidence="7" id="KW-1185">Reference proteome</keyword>